<evidence type="ECO:0000256" key="4">
    <source>
        <dbReference type="ARBA" id="ARBA00022776"/>
    </source>
</evidence>
<dbReference type="GO" id="GO:0060090">
    <property type="term" value="F:molecular adaptor activity"/>
    <property type="evidence" value="ECO:0007669"/>
    <property type="project" value="TreeGrafter"/>
</dbReference>
<dbReference type="GO" id="GO:0007091">
    <property type="term" value="P:metaphase/anaphase transition of mitotic cell cycle"/>
    <property type="evidence" value="ECO:0007669"/>
    <property type="project" value="TreeGrafter"/>
</dbReference>
<keyword evidence="2" id="KW-0132">Cell division</keyword>
<dbReference type="Pfam" id="PF21282">
    <property type="entry name" value="APC1_3rd"/>
    <property type="match status" value="1"/>
</dbReference>
<accession>A0A8S3TG21</accession>
<dbReference type="PANTHER" id="PTHR12827">
    <property type="entry name" value="MEIOTIC CHECKPOINT REGULATOR TSG24 FAMILY MEMBER"/>
    <property type="match status" value="1"/>
</dbReference>
<dbReference type="GO" id="GO:0070979">
    <property type="term" value="P:protein K11-linked ubiquitination"/>
    <property type="evidence" value="ECO:0007669"/>
    <property type="project" value="TreeGrafter"/>
</dbReference>
<evidence type="ECO:0000259" key="9">
    <source>
        <dbReference type="Pfam" id="PF21282"/>
    </source>
</evidence>
<sequence>MIAACDTQDFVPFGREFCRRHPGKFQLQVQNAVQAEHGLPLLKSFRDISIQENNKKEQWHFRHHIDDPIATEEEFDEELYVSGSTVVWSKGGQNGARSVMKTFTVESQVLQALWCSFILPKSEIPVNSIPTTDIQGDLQKGICVVESGSVSCFMEKGGEFNTALPFQVANSWVIKNGLLFERTVSPTEMTSGKRNSPNQTTVFSMLHPLDEVAPVITKTSGMLLQKFSQSDDSIQNSPNQTTVFSMLHPLDEVAPVITKTSGVSGYPKISYLTDNTQHIVFTSVEPSLVFTYDTMIGVHTVWRVRKARADECSSVCATFETSFLQPPGNTTSIGLNMSASSHSRFISNLSAQSPSVSPMRNFSGRISSPGGGFIRSQSLSPAVNTMAAVSRAQSPAVVGTASVIRFQSPSPSVARSPAGFFRTPPVGSYNVSLINESYSEWVEPLKPEVCFEHLWTEPAPAIRDGSLGKSSKAFLTRDLCGQQYMCYLISYRQQLRCVKFEESNDLSQLIFGSVSVIQAKDALPVETLDLLIVIDPTNVLWVYSGSTKINRLHVPTLPIGTGSISMLRTVTPLNSPTRGRIFTSSRPPSAMDARFDDEELNHISPVSDADESANFEDCPVPTGFVQGLRDNVGVKFTIELMNGHLCRAAMPNQTNSPGIEACLNGLKHMLPKDLAILLLGKWYTARNTPGGLGNQSEWALFTRCLLNLMGYDTTRLALTSQQDLDVSMSPVVAQKKPKQSDQGCEEDWDFLVNSDHNEFMNATMESSLGLSHASSLPDATSYSKPCGINTSAQLFAHIPSILMALHLVYEDMKLNILLTDELSKLAPILLQIASDLKCSNYTDYYCRDYPHLFQQIDDISQINSENLTKMQYPGIYSEHVPSVYQWVLKHMRNEDPGLFPFIPAVCNNIRNVISLYALMMKKNLNTEQAIERCLRRVAPAGTKIKSGHRAPTCDLSMSRSFSRSFSITVPTASVLERMVLYMTELGMTKRDLERLPIGIALPFREAIFHCRCNPPSDWPEEAYVLIGRQDISQLLSLTKAKPEPRPGVNNWYQSKNKETKEEEDGMAHTDEELLKLRFSEDLRVQEVRRLLQSSRPARIALVQRPEVSDHDFIEEQERHLYSICIRTMALPCGRGMFTMCSYHPLPTEALPTPKLCLTGRAPPRNATVDLTHIDTPPNMSAWPQFHNGVAAGLRMANSSQVDSTWIIYNKPKSNDLTNEYAGFLMALGLNGHLVNLHMLNVHDYLSKGHEMTTVGLLLGMAAAKRGTMDISTTKVLSIHVPALLQVTSTELNVPHNVQVAAILGVGLQSRPPGPEMENCNDRESYSLAAGLALGLSFKGGEQVVKSDLNMADTLCHFMIGGHKRPLIGPNKERYKSPSYHIKEGDAVNVDVTSPGATLALGMLYFKSNNSAVAEWLSVADTQFMLDHVRPDFLMLRTLSKGLVMWDTVLPTFEWLRNNVPEILQRNAFNRGHVEESVEDDNMTDFETQSQAYCNILAGASMVIGLKFAGTANQSAFETLMRSIKLFLTFQTNPRLVEQAGKSTVESCLMTVLVSIALVMAGTGNLEVLRICRYLRSRVGPPYNLYVMYGSHMAISMSIGLLFLGGCRYSLKTAPESIAVLLCAMFPKFPIHSNDNRYHLQAFRHLYVLATEMRVVLPRDVDTGQPCYVPMEVKFKDTEAYQNVSFTTTAPCLLPELHLIQEVHILGPRYWPIVFHRDKNWSILEILLSKQGTLYVKQRAGHLSYVEDPKGYRSMLAKSLTSDHSSHCLVKPDVVKAFTSDTRIHAMTEYFLRSKYTEDCAILQILSAVLYECVTREKPEAIMSLLGLNQILDKPDFDLKSEGVTQLKLALAYYRSNHQILSQDVDHKNQLLKMEFLLSLKAKLENVLDKWQSDHMELLVKYLQGEVLKGYELLQLTPYLTWFDIPTPTNISNIIVEGSPTLPVLCSNLPYLSVSTLKRILTAWKAAV</sequence>
<dbReference type="Pfam" id="PF18122">
    <property type="entry name" value="APC1_C"/>
    <property type="match status" value="1"/>
</dbReference>
<dbReference type="InterPro" id="IPR046794">
    <property type="entry name" value="Apc1_MidN"/>
</dbReference>
<protein>
    <submittedName>
        <fullName evidence="11">APC1</fullName>
    </submittedName>
</protein>
<comment type="similarity">
    <text evidence="1">Belongs to the APC1 family.</text>
</comment>
<gene>
    <name evidence="10" type="ORF">MEDL_43321</name>
</gene>
<dbReference type="Pfam" id="PF20518">
    <property type="entry name" value="Apc1_MidN"/>
    <property type="match status" value="1"/>
</dbReference>
<dbReference type="EMBL" id="CAJPWZ010002070">
    <property type="protein sequence ID" value="CAG2230500.1"/>
    <property type="molecule type" value="Genomic_DNA"/>
</dbReference>
<feature type="domain" description="Anaphase-promoting complex subunit 1 beta-sandwich" evidence="9">
    <location>
        <begin position="1653"/>
        <end position="1738"/>
    </location>
</feature>
<evidence type="ECO:0000259" key="6">
    <source>
        <dbReference type="Pfam" id="PF12859"/>
    </source>
</evidence>
<keyword evidence="12" id="KW-1185">Reference proteome</keyword>
<dbReference type="GO" id="GO:0031145">
    <property type="term" value="P:anaphase-promoting complex-dependent catabolic process"/>
    <property type="evidence" value="ECO:0007669"/>
    <property type="project" value="TreeGrafter"/>
</dbReference>
<dbReference type="GO" id="GO:0051301">
    <property type="term" value="P:cell division"/>
    <property type="evidence" value="ECO:0007669"/>
    <property type="project" value="UniProtKB-KW"/>
</dbReference>
<evidence type="ECO:0000256" key="5">
    <source>
        <dbReference type="ARBA" id="ARBA00023306"/>
    </source>
</evidence>
<dbReference type="GO" id="GO:0005680">
    <property type="term" value="C:anaphase-promoting complex"/>
    <property type="evidence" value="ECO:0007669"/>
    <property type="project" value="InterPro"/>
</dbReference>
<dbReference type="InterPro" id="IPR048971">
    <property type="entry name" value="Apc1_3rd"/>
</dbReference>
<evidence type="ECO:0000259" key="8">
    <source>
        <dbReference type="Pfam" id="PF20518"/>
    </source>
</evidence>
<reference evidence="10" key="1">
    <citation type="submission" date="2021-03" db="EMBL/GenBank/DDBJ databases">
        <authorList>
            <person name="Bekaert M."/>
        </authorList>
    </citation>
    <scope>NUCLEOTIDE SEQUENCE</scope>
</reference>
<keyword evidence="5" id="KW-0131">Cell cycle</keyword>
<dbReference type="InterPro" id="IPR011989">
    <property type="entry name" value="ARM-like"/>
</dbReference>
<evidence type="ECO:0000313" key="11">
    <source>
        <dbReference type="EMBL" id="CAG2230500.1"/>
    </source>
</evidence>
<feature type="domain" description="Anaphase-promoting complex subunit 1 middle" evidence="8">
    <location>
        <begin position="707"/>
        <end position="1032"/>
    </location>
</feature>
<dbReference type="InterPro" id="IPR049255">
    <property type="entry name" value="Apc1_N"/>
</dbReference>
<keyword evidence="3" id="KW-0677">Repeat</keyword>
<dbReference type="Proteomes" id="UP000683360">
    <property type="component" value="Unassembled WGS sequence"/>
</dbReference>
<evidence type="ECO:0000313" key="12">
    <source>
        <dbReference type="Proteomes" id="UP000683360"/>
    </source>
</evidence>
<keyword evidence="4" id="KW-0498">Mitosis</keyword>
<organism evidence="10 12">
    <name type="scientific">Mytilus edulis</name>
    <name type="common">Blue mussel</name>
    <dbReference type="NCBI Taxonomy" id="6550"/>
    <lineage>
        <taxon>Eukaryota</taxon>
        <taxon>Metazoa</taxon>
        <taxon>Spiralia</taxon>
        <taxon>Lophotrochozoa</taxon>
        <taxon>Mollusca</taxon>
        <taxon>Bivalvia</taxon>
        <taxon>Autobranchia</taxon>
        <taxon>Pteriomorphia</taxon>
        <taxon>Mytilida</taxon>
        <taxon>Mytiloidea</taxon>
        <taxon>Mytilidae</taxon>
        <taxon>Mytilinae</taxon>
        <taxon>Mytilus</taxon>
    </lineage>
</organism>
<dbReference type="OrthoDB" id="26401at2759"/>
<evidence type="ECO:0000259" key="7">
    <source>
        <dbReference type="Pfam" id="PF18122"/>
    </source>
</evidence>
<dbReference type="Gene3D" id="1.25.10.10">
    <property type="entry name" value="Leucine-rich Repeat Variant"/>
    <property type="match status" value="2"/>
</dbReference>
<evidence type="ECO:0000313" key="10">
    <source>
        <dbReference type="EMBL" id="CAG2230499.1"/>
    </source>
</evidence>
<dbReference type="EMBL" id="CAJPWZ010002070">
    <property type="protein sequence ID" value="CAG2230499.1"/>
    <property type="molecule type" value="Genomic_DNA"/>
</dbReference>
<comment type="caution">
    <text evidence="10">The sequence shown here is derived from an EMBL/GenBank/DDBJ whole genome shotgun (WGS) entry which is preliminary data.</text>
</comment>
<dbReference type="InterPro" id="IPR041221">
    <property type="entry name" value="APC1_C"/>
</dbReference>
<feature type="domain" description="Anaphase-promoting complex subunit 1 C-terminal" evidence="7">
    <location>
        <begin position="1772"/>
        <end position="1925"/>
    </location>
</feature>
<evidence type="ECO:0000256" key="1">
    <source>
        <dbReference type="ARBA" id="ARBA00010547"/>
    </source>
</evidence>
<proteinExistence type="inferred from homology"/>
<evidence type="ECO:0000256" key="3">
    <source>
        <dbReference type="ARBA" id="ARBA00022737"/>
    </source>
</evidence>
<evidence type="ECO:0000256" key="2">
    <source>
        <dbReference type="ARBA" id="ARBA00022618"/>
    </source>
</evidence>
<feature type="domain" description="Anaphase-promoting complex subunit 1 N-terminal" evidence="6">
    <location>
        <begin position="67"/>
        <end position="309"/>
    </location>
</feature>
<name>A0A8S3TG21_MYTED</name>
<dbReference type="InterPro" id="IPR024990">
    <property type="entry name" value="Apc1"/>
</dbReference>
<dbReference type="PANTHER" id="PTHR12827:SF3">
    <property type="entry name" value="ANAPHASE-PROMOTING COMPLEX SUBUNIT 1"/>
    <property type="match status" value="1"/>
</dbReference>
<dbReference type="Pfam" id="PF12859">
    <property type="entry name" value="ANAPC1"/>
    <property type="match status" value="1"/>
</dbReference>